<sequence>MKLLDSVEVKAQIKVVLQELDDVLHELKTVAAELRAIIQQMDDISARIDLEEELGKSSQLRSMSLPHPRGRPNGQKTARWGHYRHISDITGGWASRDRCEYPDILASRPQHFTAVRETPILDSESLYPLADHGKHRPYNTLDTSQLRRREFASTVATKSQTFRPSRGRRASPVGAESDSQGSLPPHNTRQESDELVSATAMRALTLRNGPTTPYCVDSLNRRGNNPVVPECAADVHGHTAHRHVSHGTTCGHTCHGSTGGAHSGGATDSDYSTHVSDDLDTLSRRTAGEDTFSFGHSTRSSLLASDENVLLRRQTGCFSCSESNTDSQEEVGGGSCMTTSRTWRCRTVSDARRRFFRPKVELRNGVGIKYNTIGHGAEKRDPKRNSTGSGRTCSVLMCSRTRVVSTGSQTTEDISDIVAEERVKNYMKDYINLKDEITKL</sequence>
<dbReference type="AlphaFoldDB" id="A0A8K0END8"/>
<accession>A0A8K0END8</accession>
<dbReference type="PANTHER" id="PTHR15917:SF2">
    <property type="match status" value="1"/>
</dbReference>
<evidence type="ECO:0000313" key="3">
    <source>
        <dbReference type="EMBL" id="CAH1255039.1"/>
    </source>
</evidence>
<protein>
    <submittedName>
        <fullName evidence="3">Hypp1447 protein</fullName>
    </submittedName>
</protein>
<proteinExistence type="predicted"/>
<evidence type="ECO:0000313" key="4">
    <source>
        <dbReference type="Proteomes" id="UP000838412"/>
    </source>
</evidence>
<evidence type="ECO:0000256" key="1">
    <source>
        <dbReference type="ARBA" id="ARBA00023054"/>
    </source>
</evidence>
<feature type="region of interest" description="Disordered" evidence="2">
    <location>
        <begin position="154"/>
        <end position="194"/>
    </location>
</feature>
<dbReference type="EMBL" id="OV696687">
    <property type="protein sequence ID" value="CAH1255039.1"/>
    <property type="molecule type" value="Genomic_DNA"/>
</dbReference>
<feature type="region of interest" description="Disordered" evidence="2">
    <location>
        <begin position="57"/>
        <end position="77"/>
    </location>
</feature>
<organism evidence="3 4">
    <name type="scientific">Branchiostoma lanceolatum</name>
    <name type="common">Common lancelet</name>
    <name type="synonym">Amphioxus lanceolatum</name>
    <dbReference type="NCBI Taxonomy" id="7740"/>
    <lineage>
        <taxon>Eukaryota</taxon>
        <taxon>Metazoa</taxon>
        <taxon>Chordata</taxon>
        <taxon>Cephalochordata</taxon>
        <taxon>Leptocardii</taxon>
        <taxon>Amphioxiformes</taxon>
        <taxon>Branchiostomatidae</taxon>
        <taxon>Branchiostoma</taxon>
    </lineage>
</organism>
<dbReference type="OrthoDB" id="10019788at2759"/>
<feature type="region of interest" description="Disordered" evidence="2">
    <location>
        <begin position="254"/>
        <end position="276"/>
    </location>
</feature>
<dbReference type="PANTHER" id="PTHR15917">
    <property type="match status" value="1"/>
</dbReference>
<gene>
    <name evidence="3" type="primary">Hypp1447</name>
    <name evidence="3" type="ORF">BLAG_LOCUS14225</name>
</gene>
<keyword evidence="4" id="KW-1185">Reference proteome</keyword>
<name>A0A8K0END8_BRALA</name>
<reference evidence="3" key="1">
    <citation type="submission" date="2022-01" db="EMBL/GenBank/DDBJ databases">
        <authorList>
            <person name="Braso-Vives M."/>
        </authorList>
    </citation>
    <scope>NUCLEOTIDE SEQUENCE</scope>
</reference>
<dbReference type="InterPro" id="IPR027997">
    <property type="entry name" value="Largen/INSYN1"/>
</dbReference>
<feature type="compositionally biased region" description="Polar residues" evidence="2">
    <location>
        <begin position="154"/>
        <end position="163"/>
    </location>
</feature>
<dbReference type="Proteomes" id="UP000838412">
    <property type="component" value="Chromosome 2"/>
</dbReference>
<keyword evidence="1" id="KW-0175">Coiled coil</keyword>
<evidence type="ECO:0000256" key="2">
    <source>
        <dbReference type="SAM" id="MobiDB-lite"/>
    </source>
</evidence>
<feature type="compositionally biased region" description="Polar residues" evidence="2">
    <location>
        <begin position="177"/>
        <end position="187"/>
    </location>
</feature>